<keyword evidence="7" id="KW-0812">Transmembrane</keyword>
<evidence type="ECO:0000256" key="7">
    <source>
        <dbReference type="ARBA" id="ARBA00022692"/>
    </source>
</evidence>
<dbReference type="EMBL" id="JADKCH010000004">
    <property type="protein sequence ID" value="MBK8572320.1"/>
    <property type="molecule type" value="Genomic_DNA"/>
</dbReference>
<dbReference type="Gene3D" id="3.40.50.2300">
    <property type="match status" value="1"/>
</dbReference>
<dbReference type="Gene3D" id="3.30.450.20">
    <property type="entry name" value="PAS domain"/>
    <property type="match status" value="1"/>
</dbReference>
<evidence type="ECO:0000256" key="10">
    <source>
        <dbReference type="ARBA" id="ARBA00023136"/>
    </source>
</evidence>
<evidence type="ECO:0000256" key="1">
    <source>
        <dbReference type="ARBA" id="ARBA00000085"/>
    </source>
</evidence>
<feature type="domain" description="Histidine kinase" evidence="12">
    <location>
        <begin position="386"/>
        <end position="611"/>
    </location>
</feature>
<sequence>MKRRWSLGTHLTWVVLLALLPALAIQYASNLERRDDAKVRAQEHLLQAVSDLASQQEQVASSVRQMLTTLSFLPELRRGDGPAFSRILRALQQEDPRFVNIFALDPEGVDVAAAIPGPAIPRKDRKYFREAVETRRFTVGEYVLNQDTGTPVLHYSLPVMNERGELLAVLGAAYDLRTYAELFNRSGLPSETSLVVLDHAGTVLFHFSHIAGRYGTLVGKPLPPDQARKVMGAEREGTYWAPRRDGQPALFAFHQIRTSDQSRPYLFLQVGRPEYQVLGESQRDHRRNMLLLVVTGLLALVAARAMGNRVIADPIRRLVHASRHIGRGNLYHRPELRGASREVAQLGDELGRTGLALAQREEERLRNQEALRNTQRLESLGVLTGGIAHDFNNLLAAVLGNLNLAQMRLDPADPARRSLDQAEKAVQKATDLTRQMLAYSGRGHFVVKPLSLNEVVSEMTHLLQVTLAKQTELDLELAPGLPPVLADAAQIQQVVLNLVTNAAEAIGQEEGSITVRTLAEVFDRPQLEALCPTQGLEPGRYASLEVTDTGCGMGPELVERIFDPFFTTKPKGHGLGLSAMHGILKAHRAGMVIRSVPGEGTTFRILFPATDGELVPLQPEDSGPRQVFQGLALVADDEPMVLEFAASALESMGFEVIRARDGAEAVVRFLDHRDRIRLVLLDLTMPRMDGIETFTELRRLQPGLPILLSSGYDTDAAARDLVAQGEVLFLPKPYPVRDLRKLVGEVLAPDGAFRAPGPPNPGA</sequence>
<evidence type="ECO:0000256" key="4">
    <source>
        <dbReference type="ARBA" id="ARBA00022475"/>
    </source>
</evidence>
<dbReference type="InterPro" id="IPR033479">
    <property type="entry name" value="dCache_1"/>
</dbReference>
<dbReference type="SMART" id="SM00304">
    <property type="entry name" value="HAMP"/>
    <property type="match status" value="1"/>
</dbReference>
<proteinExistence type="predicted"/>
<organism evidence="15 16">
    <name type="scientific">Candidatus Geothrix odensensis</name>
    <dbReference type="NCBI Taxonomy" id="2954440"/>
    <lineage>
        <taxon>Bacteria</taxon>
        <taxon>Pseudomonadati</taxon>
        <taxon>Acidobacteriota</taxon>
        <taxon>Holophagae</taxon>
        <taxon>Holophagales</taxon>
        <taxon>Holophagaceae</taxon>
        <taxon>Geothrix</taxon>
    </lineage>
</organism>
<dbReference type="GO" id="GO:0000155">
    <property type="term" value="F:phosphorelay sensor kinase activity"/>
    <property type="evidence" value="ECO:0007669"/>
    <property type="project" value="InterPro"/>
</dbReference>
<keyword evidence="8" id="KW-0418">Kinase</keyword>
<accession>A0A936F2A8</accession>
<dbReference type="InterPro" id="IPR003660">
    <property type="entry name" value="HAMP_dom"/>
</dbReference>
<keyword evidence="5 11" id="KW-0597">Phosphoprotein</keyword>
<dbReference type="Gene3D" id="3.30.565.10">
    <property type="entry name" value="Histidine kinase-like ATPase, C-terminal domain"/>
    <property type="match status" value="1"/>
</dbReference>
<dbReference type="SMART" id="SM00448">
    <property type="entry name" value="REC"/>
    <property type="match status" value="1"/>
</dbReference>
<protein>
    <recommendedName>
        <fullName evidence="3">histidine kinase</fullName>
        <ecNumber evidence="3">2.7.13.3</ecNumber>
    </recommendedName>
</protein>
<evidence type="ECO:0000256" key="8">
    <source>
        <dbReference type="ARBA" id="ARBA00022777"/>
    </source>
</evidence>
<evidence type="ECO:0000256" key="2">
    <source>
        <dbReference type="ARBA" id="ARBA00004651"/>
    </source>
</evidence>
<keyword evidence="4" id="KW-1003">Cell membrane</keyword>
<dbReference type="AlphaFoldDB" id="A0A936F2A8"/>
<evidence type="ECO:0000259" key="12">
    <source>
        <dbReference type="PROSITE" id="PS50109"/>
    </source>
</evidence>
<feature type="modified residue" description="4-aspartylphosphate" evidence="11">
    <location>
        <position position="682"/>
    </location>
</feature>
<dbReference type="Gene3D" id="6.10.340.10">
    <property type="match status" value="1"/>
</dbReference>
<evidence type="ECO:0000256" key="5">
    <source>
        <dbReference type="ARBA" id="ARBA00022553"/>
    </source>
</evidence>
<dbReference type="InterPro" id="IPR036890">
    <property type="entry name" value="HATPase_C_sf"/>
</dbReference>
<dbReference type="SUPFAM" id="SSF52172">
    <property type="entry name" value="CheY-like"/>
    <property type="match status" value="1"/>
</dbReference>
<evidence type="ECO:0000259" key="14">
    <source>
        <dbReference type="PROSITE" id="PS50885"/>
    </source>
</evidence>
<dbReference type="PANTHER" id="PTHR43065">
    <property type="entry name" value="SENSOR HISTIDINE KINASE"/>
    <property type="match status" value="1"/>
</dbReference>
<dbReference type="Gene3D" id="1.10.287.130">
    <property type="match status" value="1"/>
</dbReference>
<comment type="caution">
    <text evidence="15">The sequence shown here is derived from an EMBL/GenBank/DDBJ whole genome shotgun (WGS) entry which is preliminary data.</text>
</comment>
<dbReference type="InterPro" id="IPR011006">
    <property type="entry name" value="CheY-like_superfamily"/>
</dbReference>
<keyword evidence="10" id="KW-0472">Membrane</keyword>
<gene>
    <name evidence="15" type="ORF">IPN91_06650</name>
</gene>
<dbReference type="InterPro" id="IPR003594">
    <property type="entry name" value="HATPase_dom"/>
</dbReference>
<dbReference type="GO" id="GO:0005886">
    <property type="term" value="C:plasma membrane"/>
    <property type="evidence" value="ECO:0007669"/>
    <property type="project" value="UniProtKB-SubCell"/>
</dbReference>
<dbReference type="SUPFAM" id="SSF47384">
    <property type="entry name" value="Homodimeric domain of signal transducing histidine kinase"/>
    <property type="match status" value="1"/>
</dbReference>
<evidence type="ECO:0000256" key="3">
    <source>
        <dbReference type="ARBA" id="ARBA00012438"/>
    </source>
</evidence>
<reference evidence="15 16" key="1">
    <citation type="submission" date="2020-10" db="EMBL/GenBank/DDBJ databases">
        <title>Connecting structure to function with the recovery of over 1000 high-quality activated sludge metagenome-assembled genomes encoding full-length rRNA genes using long-read sequencing.</title>
        <authorList>
            <person name="Singleton C.M."/>
            <person name="Petriglieri F."/>
            <person name="Kristensen J.M."/>
            <person name="Kirkegaard R.H."/>
            <person name="Michaelsen T.Y."/>
            <person name="Andersen M.H."/>
            <person name="Karst S.M."/>
            <person name="Dueholm M.S."/>
            <person name="Nielsen P.H."/>
            <person name="Albertsen M."/>
        </authorList>
    </citation>
    <scope>NUCLEOTIDE SEQUENCE [LARGE SCALE GENOMIC DNA]</scope>
    <source>
        <strain evidence="15">OdNE_18-Q3-R46-58_MAXAC.008</strain>
    </source>
</reference>
<dbReference type="Pfam" id="PF00072">
    <property type="entry name" value="Response_reg"/>
    <property type="match status" value="1"/>
</dbReference>
<dbReference type="InterPro" id="IPR003661">
    <property type="entry name" value="HisK_dim/P_dom"/>
</dbReference>
<name>A0A936F2A8_9BACT</name>
<dbReference type="SUPFAM" id="SSF103190">
    <property type="entry name" value="Sensory domain-like"/>
    <property type="match status" value="1"/>
</dbReference>
<evidence type="ECO:0000313" key="16">
    <source>
        <dbReference type="Proteomes" id="UP000709959"/>
    </source>
</evidence>
<dbReference type="PROSITE" id="PS50885">
    <property type="entry name" value="HAMP"/>
    <property type="match status" value="1"/>
</dbReference>
<evidence type="ECO:0000313" key="15">
    <source>
        <dbReference type="EMBL" id="MBK8572320.1"/>
    </source>
</evidence>
<dbReference type="EC" id="2.7.13.3" evidence="3"/>
<comment type="catalytic activity">
    <reaction evidence="1">
        <text>ATP + protein L-histidine = ADP + protein N-phospho-L-histidine.</text>
        <dbReference type="EC" id="2.7.13.3"/>
    </reaction>
</comment>
<dbReference type="PRINTS" id="PR00344">
    <property type="entry name" value="BCTRLSENSOR"/>
</dbReference>
<dbReference type="PROSITE" id="PS50110">
    <property type="entry name" value="RESPONSE_REGULATORY"/>
    <property type="match status" value="1"/>
</dbReference>
<dbReference type="SMART" id="SM00387">
    <property type="entry name" value="HATPase_c"/>
    <property type="match status" value="1"/>
</dbReference>
<comment type="subcellular location">
    <subcellularLocation>
        <location evidence="2">Cell membrane</location>
        <topology evidence="2">Multi-pass membrane protein</topology>
    </subcellularLocation>
</comment>
<dbReference type="Proteomes" id="UP000709959">
    <property type="component" value="Unassembled WGS sequence"/>
</dbReference>
<dbReference type="InterPro" id="IPR001789">
    <property type="entry name" value="Sig_transdc_resp-reg_receiver"/>
</dbReference>
<dbReference type="SUPFAM" id="SSF55874">
    <property type="entry name" value="ATPase domain of HSP90 chaperone/DNA topoisomerase II/histidine kinase"/>
    <property type="match status" value="1"/>
</dbReference>
<evidence type="ECO:0000256" key="6">
    <source>
        <dbReference type="ARBA" id="ARBA00022679"/>
    </source>
</evidence>
<keyword evidence="9" id="KW-1133">Transmembrane helix</keyword>
<dbReference type="InterPro" id="IPR005467">
    <property type="entry name" value="His_kinase_dom"/>
</dbReference>
<feature type="domain" description="HAMP" evidence="14">
    <location>
        <begin position="309"/>
        <end position="362"/>
    </location>
</feature>
<dbReference type="PROSITE" id="PS50109">
    <property type="entry name" value="HIS_KIN"/>
    <property type="match status" value="1"/>
</dbReference>
<evidence type="ECO:0000256" key="11">
    <source>
        <dbReference type="PROSITE-ProRule" id="PRU00169"/>
    </source>
</evidence>
<feature type="domain" description="Response regulatory" evidence="13">
    <location>
        <begin position="631"/>
        <end position="747"/>
    </location>
</feature>
<dbReference type="InterPro" id="IPR004358">
    <property type="entry name" value="Sig_transdc_His_kin-like_C"/>
</dbReference>
<dbReference type="SMART" id="SM00388">
    <property type="entry name" value="HisKA"/>
    <property type="match status" value="1"/>
</dbReference>
<evidence type="ECO:0000256" key="9">
    <source>
        <dbReference type="ARBA" id="ARBA00022989"/>
    </source>
</evidence>
<dbReference type="CDD" id="cd18773">
    <property type="entry name" value="PDC1_HK_sensor"/>
    <property type="match status" value="1"/>
</dbReference>
<evidence type="ECO:0000259" key="13">
    <source>
        <dbReference type="PROSITE" id="PS50110"/>
    </source>
</evidence>
<dbReference type="CDD" id="cd00156">
    <property type="entry name" value="REC"/>
    <property type="match status" value="1"/>
</dbReference>
<dbReference type="InterPro" id="IPR029151">
    <property type="entry name" value="Sensor-like_sf"/>
</dbReference>
<dbReference type="Pfam" id="PF02743">
    <property type="entry name" value="dCache_1"/>
    <property type="match status" value="1"/>
</dbReference>
<keyword evidence="6" id="KW-0808">Transferase</keyword>
<dbReference type="Pfam" id="PF02518">
    <property type="entry name" value="HATPase_c"/>
    <property type="match status" value="1"/>
</dbReference>
<dbReference type="CDD" id="cd06225">
    <property type="entry name" value="HAMP"/>
    <property type="match status" value="1"/>
</dbReference>
<dbReference type="PANTHER" id="PTHR43065:SF42">
    <property type="entry name" value="TWO-COMPONENT SENSOR PPRA"/>
    <property type="match status" value="1"/>
</dbReference>
<dbReference type="CDD" id="cd00082">
    <property type="entry name" value="HisKA"/>
    <property type="match status" value="1"/>
</dbReference>
<dbReference type="InterPro" id="IPR036097">
    <property type="entry name" value="HisK_dim/P_sf"/>
</dbReference>